<evidence type="ECO:0000256" key="1">
    <source>
        <dbReference type="SAM" id="MobiDB-lite"/>
    </source>
</evidence>
<dbReference type="EMBL" id="GG663735">
    <property type="protein sequence ID" value="EEH60445.1"/>
    <property type="molecule type" value="Genomic_DNA"/>
</dbReference>
<dbReference type="KEGG" id="mpp:MICPUCDRAFT_50695"/>
<protein>
    <submittedName>
        <fullName evidence="3">Predicted protein</fullName>
    </submittedName>
</protein>
<dbReference type="RefSeq" id="XP_003055193.1">
    <property type="nucleotide sequence ID" value="XM_003055147.1"/>
</dbReference>
<keyword evidence="2" id="KW-0812">Transmembrane</keyword>
<gene>
    <name evidence="3" type="ORF">MICPUCDRAFT_50695</name>
</gene>
<evidence type="ECO:0000313" key="4">
    <source>
        <dbReference type="Proteomes" id="UP000001876"/>
    </source>
</evidence>
<evidence type="ECO:0000256" key="2">
    <source>
        <dbReference type="SAM" id="Phobius"/>
    </source>
</evidence>
<feature type="compositionally biased region" description="Basic and acidic residues" evidence="1">
    <location>
        <begin position="19"/>
        <end position="33"/>
    </location>
</feature>
<accession>C1MIU2</accession>
<name>C1MIU2_MICPC</name>
<dbReference type="AlphaFoldDB" id="C1MIU2"/>
<sequence>MERYGSTKSGLPDDLGTWRPDRDGDGRPDRDLEAGAADDDEEKQRPASLTEGLFLVVFASLWMAVGLHSVTAVTTDQKHYMPASYYMQLFVGVAFICLALFLYAGAAVKVFQSCSKSISMSNLFKRSKMREDF</sequence>
<keyword evidence="2" id="KW-1133">Transmembrane helix</keyword>
<feature type="transmembrane region" description="Helical" evidence="2">
    <location>
        <begin position="85"/>
        <end position="111"/>
    </location>
</feature>
<organism evidence="4">
    <name type="scientific">Micromonas pusilla (strain CCMP1545)</name>
    <name type="common">Picoplanktonic green alga</name>
    <dbReference type="NCBI Taxonomy" id="564608"/>
    <lineage>
        <taxon>Eukaryota</taxon>
        <taxon>Viridiplantae</taxon>
        <taxon>Chlorophyta</taxon>
        <taxon>Mamiellophyceae</taxon>
        <taxon>Mamiellales</taxon>
        <taxon>Mamiellaceae</taxon>
        <taxon>Micromonas</taxon>
    </lineage>
</organism>
<feature type="region of interest" description="Disordered" evidence="1">
    <location>
        <begin position="1"/>
        <end position="46"/>
    </location>
</feature>
<dbReference type="Proteomes" id="UP000001876">
    <property type="component" value="Unassembled WGS sequence"/>
</dbReference>
<evidence type="ECO:0000313" key="3">
    <source>
        <dbReference type="EMBL" id="EEH60445.1"/>
    </source>
</evidence>
<proteinExistence type="predicted"/>
<feature type="transmembrane region" description="Helical" evidence="2">
    <location>
        <begin position="53"/>
        <end position="73"/>
    </location>
</feature>
<dbReference type="GeneID" id="9680362"/>
<keyword evidence="2" id="KW-0472">Membrane</keyword>
<keyword evidence="4" id="KW-1185">Reference proteome</keyword>
<reference evidence="3 4" key="1">
    <citation type="journal article" date="2009" name="Science">
        <title>Green evolution and dynamic adaptations revealed by genomes of the marine picoeukaryotes Micromonas.</title>
        <authorList>
            <person name="Worden A.Z."/>
            <person name="Lee J.H."/>
            <person name="Mock T."/>
            <person name="Rouze P."/>
            <person name="Simmons M.P."/>
            <person name="Aerts A.L."/>
            <person name="Allen A.E."/>
            <person name="Cuvelier M.L."/>
            <person name="Derelle E."/>
            <person name="Everett M.V."/>
            <person name="Foulon E."/>
            <person name="Grimwood J."/>
            <person name="Gundlach H."/>
            <person name="Henrissat B."/>
            <person name="Napoli C."/>
            <person name="McDonald S.M."/>
            <person name="Parker M.S."/>
            <person name="Rombauts S."/>
            <person name="Salamov A."/>
            <person name="Von Dassow P."/>
            <person name="Badger J.H."/>
            <person name="Coutinho P.M."/>
            <person name="Demir E."/>
            <person name="Dubchak I."/>
            <person name="Gentemann C."/>
            <person name="Eikrem W."/>
            <person name="Gready J.E."/>
            <person name="John U."/>
            <person name="Lanier W."/>
            <person name="Lindquist E.A."/>
            <person name="Lucas S."/>
            <person name="Mayer K.F."/>
            <person name="Moreau H."/>
            <person name="Not F."/>
            <person name="Otillar R."/>
            <person name="Panaud O."/>
            <person name="Pangilinan J."/>
            <person name="Paulsen I."/>
            <person name="Piegu B."/>
            <person name="Poliakov A."/>
            <person name="Robbens S."/>
            <person name="Schmutz J."/>
            <person name="Toulza E."/>
            <person name="Wyss T."/>
            <person name="Zelensky A."/>
            <person name="Zhou K."/>
            <person name="Armbrust E.V."/>
            <person name="Bhattacharya D."/>
            <person name="Goodenough U.W."/>
            <person name="Van de Peer Y."/>
            <person name="Grigoriev I.V."/>
        </authorList>
    </citation>
    <scope>NUCLEOTIDE SEQUENCE [LARGE SCALE GENOMIC DNA]</scope>
    <source>
        <strain evidence="3 4">CCMP1545</strain>
    </source>
</reference>